<name>A0A8J8T713_HALGN</name>
<gene>
    <name evidence="1" type="ORF">FGO68_gene15571</name>
</gene>
<protein>
    <submittedName>
        <fullName evidence="1">Uncharacterized protein</fullName>
    </submittedName>
</protein>
<keyword evidence="2" id="KW-1185">Reference proteome</keyword>
<dbReference type="EMBL" id="RRYP01003161">
    <property type="protein sequence ID" value="TNV84080.1"/>
    <property type="molecule type" value="Genomic_DNA"/>
</dbReference>
<dbReference type="Proteomes" id="UP000785679">
    <property type="component" value="Unassembled WGS sequence"/>
</dbReference>
<reference evidence="1" key="1">
    <citation type="submission" date="2019-06" db="EMBL/GenBank/DDBJ databases">
        <authorList>
            <person name="Zheng W."/>
        </authorList>
    </citation>
    <scope>NUCLEOTIDE SEQUENCE</scope>
    <source>
        <strain evidence="1">QDHG01</strain>
    </source>
</reference>
<organism evidence="1 2">
    <name type="scientific">Halteria grandinella</name>
    <dbReference type="NCBI Taxonomy" id="5974"/>
    <lineage>
        <taxon>Eukaryota</taxon>
        <taxon>Sar</taxon>
        <taxon>Alveolata</taxon>
        <taxon>Ciliophora</taxon>
        <taxon>Intramacronucleata</taxon>
        <taxon>Spirotrichea</taxon>
        <taxon>Stichotrichia</taxon>
        <taxon>Sporadotrichida</taxon>
        <taxon>Halteriidae</taxon>
        <taxon>Halteria</taxon>
    </lineage>
</organism>
<sequence length="396" mass="46031">MTENAVKKMVEFTENLTLRMWEDKVYKDEYLLSNIDTLSEQIISSLHQLKGIQLKVSISIQSKILADIFVFFTEFLVQHSSFNQLIESGQLKSFIKLITQLEGFKHIEINKYKFNSTQLNSIEWRDLPLLTTQLLTHLKLAKCFTKELTINNCKLFGNDHQKIPLSYPQLKVLTINNCKISKNFQFPQFTFLEDLKVRNISISEIYLAGKCGYPQFNKTQIEMSPSDQLDNWLSLKILTCLSSIGTIPKCTIYDYETVFNFHWIYKFLLFASKQDCAKDYPPIILKISKFKDEVSKLQNGQVSQDLNEAILWLADLNNLIVISIPSKWNRVTVLQIKLQHRIGRAMTLYVDQSREGGIFEINGISYCQLWHENIEQRSNFVLKNPTDNQISNLNSI</sequence>
<dbReference type="InterPro" id="IPR032675">
    <property type="entry name" value="LRR_dom_sf"/>
</dbReference>
<dbReference type="Gene3D" id="3.80.10.10">
    <property type="entry name" value="Ribonuclease Inhibitor"/>
    <property type="match status" value="1"/>
</dbReference>
<dbReference type="AlphaFoldDB" id="A0A8J8T713"/>
<comment type="caution">
    <text evidence="1">The sequence shown here is derived from an EMBL/GenBank/DDBJ whole genome shotgun (WGS) entry which is preliminary data.</text>
</comment>
<proteinExistence type="predicted"/>
<evidence type="ECO:0000313" key="1">
    <source>
        <dbReference type="EMBL" id="TNV84080.1"/>
    </source>
</evidence>
<evidence type="ECO:0000313" key="2">
    <source>
        <dbReference type="Proteomes" id="UP000785679"/>
    </source>
</evidence>
<accession>A0A8J8T713</accession>